<dbReference type="Proteomes" id="UP000319728">
    <property type="component" value="Unassembled WGS sequence"/>
</dbReference>
<dbReference type="OrthoDB" id="9807790at2"/>
<evidence type="ECO:0000256" key="5">
    <source>
        <dbReference type="SAM" id="MobiDB-lite"/>
    </source>
</evidence>
<dbReference type="EMBL" id="VLLP01000001">
    <property type="protein sequence ID" value="TWJ26663.1"/>
    <property type="molecule type" value="Genomic_DNA"/>
</dbReference>
<dbReference type="PROSITE" id="PS50006">
    <property type="entry name" value="FHA_DOMAIN"/>
    <property type="match status" value="1"/>
</dbReference>
<comment type="caution">
    <text evidence="7">The sequence shown here is derived from an EMBL/GenBank/DDBJ whole genome shotgun (WGS) entry which is preliminary data.</text>
</comment>
<dbReference type="SUPFAM" id="SSF49879">
    <property type="entry name" value="SMAD/FHA domain"/>
    <property type="match status" value="1"/>
</dbReference>
<keyword evidence="6" id="KW-0812">Transmembrane</keyword>
<dbReference type="Pfam" id="PF00498">
    <property type="entry name" value="FHA"/>
    <property type="match status" value="1"/>
</dbReference>
<keyword evidence="3 4" id="KW-0067">ATP-binding</keyword>
<evidence type="ECO:0000313" key="8">
    <source>
        <dbReference type="Proteomes" id="UP000319728"/>
    </source>
</evidence>
<dbReference type="Pfam" id="PF01580">
    <property type="entry name" value="FtsK_SpoIIIE"/>
    <property type="match status" value="2"/>
</dbReference>
<feature type="region of interest" description="Disordered" evidence="5">
    <location>
        <begin position="878"/>
        <end position="899"/>
    </location>
</feature>
<dbReference type="InterPro" id="IPR050206">
    <property type="entry name" value="FtsK/SpoIIIE/SftA"/>
</dbReference>
<dbReference type="CDD" id="cd00060">
    <property type="entry name" value="FHA"/>
    <property type="match status" value="1"/>
</dbReference>
<dbReference type="InterPro" id="IPR027417">
    <property type="entry name" value="P-loop_NTPase"/>
</dbReference>
<keyword evidence="6" id="KW-0472">Membrane</keyword>
<proteinExistence type="predicted"/>
<feature type="compositionally biased region" description="Basic and acidic residues" evidence="5">
    <location>
        <begin position="880"/>
        <end position="891"/>
    </location>
</feature>
<evidence type="ECO:0000256" key="1">
    <source>
        <dbReference type="ARBA" id="ARBA00022553"/>
    </source>
</evidence>
<evidence type="ECO:0000256" key="2">
    <source>
        <dbReference type="ARBA" id="ARBA00022741"/>
    </source>
</evidence>
<dbReference type="RefSeq" id="WP_145815157.1">
    <property type="nucleotide sequence ID" value="NZ_AP023438.1"/>
</dbReference>
<dbReference type="GO" id="GO:0005524">
    <property type="term" value="F:ATP binding"/>
    <property type="evidence" value="ECO:0007669"/>
    <property type="project" value="UniProtKB-UniRule"/>
</dbReference>
<dbReference type="PROSITE" id="PS50901">
    <property type="entry name" value="FTSK"/>
    <property type="match status" value="2"/>
</dbReference>
<evidence type="ECO:0000256" key="3">
    <source>
        <dbReference type="ARBA" id="ARBA00022840"/>
    </source>
</evidence>
<dbReference type="CDD" id="cd01127">
    <property type="entry name" value="TrwB_TraG_TraD_VirD4"/>
    <property type="match status" value="1"/>
</dbReference>
<dbReference type="PANTHER" id="PTHR22683:SF1">
    <property type="entry name" value="TYPE VII SECRETION SYSTEM PROTEIN ESSC"/>
    <property type="match status" value="1"/>
</dbReference>
<sequence>MEYEVTVVDAQGTATPLLIRAGGAATVGALVEALARSSVEVPPGTMPFLGAERLAPERLLADTPLGTGARLTFVPQRARVPEVSSRWEAAVVGGPASGTTVPMPDGRRPLVVGRAPGVDLVLDDPEVSRRHAEIRLEKAEMVAITDAGSRNGTGWRGHRIGPDTSVPAGDLVRVGESMVAIRRAPATTELELDPTSGVRRFNRPPRIPPARRRPEVAVPGQPEKPKGVRFPLVTVLLPLLLAGVVFALLPGSAYYLVFLALSPLMAIGHVVTERRGGRREYREKLHEYETALAAAHSRLREIAVVEERAGRETLPDPAAVVRIATGPTARLFERRPDDADFGRMRVGLTDRPADVHLTGAGADAGEVPTVYAVPVAVDLGLAGVVGLAGPRAATLPVARALLAQAATLHAPNDLGIVLFTGRDEAAAWEWTSWLPHTLPHRPDLACHRMVATDREQAEARIAELHRIVAERRAEMRAGLRGGPPAGRRMLVVLDGARRLRGLSGLPELLADGPAAGIYALCLDEAETTLPDECRATMVVGASGTRVRVSGPDLPDQDVLADSLSQALAERIAHALAPIRVLGARFGDDGDLPEQVRYLELAGLGTEPRPEDVMARWAALPDGRSTVALIGADAAGPVAVDLRRDGPHALVAGTSGAGKSEFLQTLVASLALGNTPDALNLVLVDYKGGSAFADCRELPHCVGMVTDLDGQLADRALASLSAELRRRETVLAEAEAKDIEDFWARTGGRLPRLVIVIDEFATLVEEIPDFVTGVVGIGMRGRSLGVHVVLATQRPGGVVNADIRANVNLRLCLRVTRQDESTDVIDVPDAARISRRHPGRAYLRTGHSDLTTLQCARVGWPREDAARARTAAAQVSVSRRRVTELGRPRPEADASASGDAATATDLAALVSAVRVAAERTGITAPPSPWLPPLPEQVTVALDADNAAPATAHLGLADLPTSQAQPPFLLDLEQAAPVVVAGMARSGRSTALRTLAASLAAGSSPADLHLYVLDYGSRALASLESLPHCGAYVDGTETDRAVRLLDVLTSEVTRRAQLLAAGGHAALHEQRAAAVPTDRLPYLVLLIDQYEAFHARHAETDGGQLVETLDGLLRRGAAAGILVALTTDRSGFTHRLGSAAATRLVLRQADPDDVAVFGADPRAMPGTMPPGRAMAVPSGTEVQLALLAPDPSGAAQSAAVEELADRLDARWGRLDPEVRPRRVDRLPTSITSAELAGLRAVAVPRTPATCTVGAGGNDLGPVDVDLADAGAAFLVAGPPRSGRSTALAAIVSSLAGRGTGGFGVLLCCPRPSPLMDLVGLPGVVGALCGSLDMQIDEALASARGPLAVVVDDAERLGDGIAADVLDRFTRTARDDGNLVVAAGTTHELALHNYRGWLAAVRQARTGLLLNPASYVDGEVLSVKLPRSTSGGWPPGRALLVQRGQAVAVQVPHG</sequence>
<evidence type="ECO:0000256" key="6">
    <source>
        <dbReference type="SAM" id="Phobius"/>
    </source>
</evidence>
<feature type="binding site" evidence="4">
    <location>
        <begin position="980"/>
        <end position="987"/>
    </location>
    <ligand>
        <name>ATP</name>
        <dbReference type="ChEBI" id="CHEBI:30616"/>
    </ligand>
</feature>
<dbReference type="SMART" id="SM00382">
    <property type="entry name" value="AAA"/>
    <property type="match status" value="3"/>
</dbReference>
<reference evidence="7 8" key="1">
    <citation type="submission" date="2019-07" db="EMBL/GenBank/DDBJ databases">
        <title>R&amp;d 2014.</title>
        <authorList>
            <person name="Klenk H.-P."/>
        </authorList>
    </citation>
    <scope>NUCLEOTIDE SEQUENCE [LARGE SCALE GENOMIC DNA]</scope>
    <source>
        <strain evidence="7 8">DSM 43912</strain>
    </source>
</reference>
<dbReference type="Gene3D" id="3.40.50.300">
    <property type="entry name" value="P-loop containing nucleotide triphosphate hydrolases"/>
    <property type="match status" value="4"/>
</dbReference>
<dbReference type="InterPro" id="IPR003593">
    <property type="entry name" value="AAA+_ATPase"/>
</dbReference>
<dbReference type="InterPro" id="IPR002543">
    <property type="entry name" value="FtsK_dom"/>
</dbReference>
<keyword evidence="2 4" id="KW-0547">Nucleotide-binding</keyword>
<dbReference type="InterPro" id="IPR008984">
    <property type="entry name" value="SMAD_FHA_dom_sf"/>
</dbReference>
<evidence type="ECO:0000256" key="4">
    <source>
        <dbReference type="PROSITE-ProRule" id="PRU00289"/>
    </source>
</evidence>
<protein>
    <submittedName>
        <fullName evidence="7">S-DNA-T family DNA segregation ATPase FtsK/SpoIIIE</fullName>
    </submittedName>
</protein>
<gene>
    <name evidence="7" type="ORF">JD81_00125</name>
</gene>
<keyword evidence="6" id="KW-1133">Transmembrane helix</keyword>
<name>A0A562W8P7_9ACTN</name>
<keyword evidence="1" id="KW-0597">Phosphoprotein</keyword>
<dbReference type="GO" id="GO:0003677">
    <property type="term" value="F:DNA binding"/>
    <property type="evidence" value="ECO:0007669"/>
    <property type="project" value="InterPro"/>
</dbReference>
<feature type="binding site" evidence="4">
    <location>
        <begin position="652"/>
        <end position="659"/>
    </location>
    <ligand>
        <name>ATP</name>
        <dbReference type="ChEBI" id="CHEBI:30616"/>
    </ligand>
</feature>
<dbReference type="PANTHER" id="PTHR22683">
    <property type="entry name" value="SPORULATION PROTEIN RELATED"/>
    <property type="match status" value="1"/>
</dbReference>
<feature type="transmembrane region" description="Helical" evidence="6">
    <location>
        <begin position="230"/>
        <end position="248"/>
    </location>
</feature>
<keyword evidence="8" id="KW-1185">Reference proteome</keyword>
<accession>A0A562W8P7</accession>
<feature type="region of interest" description="Disordered" evidence="5">
    <location>
        <begin position="196"/>
        <end position="222"/>
    </location>
</feature>
<organism evidence="7 8">
    <name type="scientific">Micromonospora sagamiensis</name>
    <dbReference type="NCBI Taxonomy" id="47875"/>
    <lineage>
        <taxon>Bacteria</taxon>
        <taxon>Bacillati</taxon>
        <taxon>Actinomycetota</taxon>
        <taxon>Actinomycetes</taxon>
        <taxon>Micromonosporales</taxon>
        <taxon>Micromonosporaceae</taxon>
        <taxon>Micromonospora</taxon>
    </lineage>
</organism>
<dbReference type="SMART" id="SM00240">
    <property type="entry name" value="FHA"/>
    <property type="match status" value="1"/>
</dbReference>
<dbReference type="InterPro" id="IPR000253">
    <property type="entry name" value="FHA_dom"/>
</dbReference>
<evidence type="ECO:0000313" key="7">
    <source>
        <dbReference type="EMBL" id="TWJ26663.1"/>
    </source>
</evidence>
<dbReference type="Gene3D" id="2.60.200.20">
    <property type="match status" value="1"/>
</dbReference>
<dbReference type="SUPFAM" id="SSF52540">
    <property type="entry name" value="P-loop containing nucleoside triphosphate hydrolases"/>
    <property type="match status" value="3"/>
</dbReference>